<evidence type="ECO:0000313" key="2">
    <source>
        <dbReference type="EMBL" id="MFC7205357.1"/>
    </source>
</evidence>
<evidence type="ECO:0000256" key="1">
    <source>
        <dbReference type="SAM" id="MobiDB-lite"/>
    </source>
</evidence>
<sequence length="541" mass="58422">MDRRAYLGLVGVAAASLAGCLTREEPDIPETPTDDEPTPERTPEPTPEQTPEYPEGVNVVEDLGCDPTGREPCAARIRQALEDDIVLRFPSGTYRFEHRLRISQFSSVVMLGEGPVQLLPPEGYNNFLIDVSEVGNFVFSGIDIDITAPETTAGVRILTRDSFLVDDVEYIGRGNHPNQDVVHAMLLGLTTAEGRGVIRNFRAKKGSAIGHYKNGDGRGGISIGPWNSGDIRIENCHLEEFGNNGIYASRTTGNIEVIGGTFRNNNVAGIRIAGEGSYVEGATVEVDLDSYTGPLTQLDSQFNTRGIVIEQGPTQKPAGAEIRNCTIVIEKTPQSKGGIYVFPTGRTVTVRDSTIRINADNVPGVFRSPLERQGQYRPPDGPSWVRLENVLITGTARGASGIILADAPESVIRNCTIDQSGEQRDGVYLSNSNSTVVDGGSVTTTRYPYIIEFDGDSNTDPCLLQFDAVPEIRQSSARFDPGQSDSTVLIDGREYRANGGGVFSTSGCMTTDNLSSPTGDNTLAITGTQNGQLKWLRFVPE</sequence>
<dbReference type="AlphaFoldDB" id="A0ABD5ZJQ0"/>
<dbReference type="Proteomes" id="UP001596481">
    <property type="component" value="Unassembled WGS sequence"/>
</dbReference>
<keyword evidence="3" id="KW-1185">Reference proteome</keyword>
<evidence type="ECO:0008006" key="4">
    <source>
        <dbReference type="Google" id="ProtNLM"/>
    </source>
</evidence>
<evidence type="ECO:0000313" key="3">
    <source>
        <dbReference type="Proteomes" id="UP001596481"/>
    </source>
</evidence>
<dbReference type="EMBL" id="JBHTAA010000015">
    <property type="protein sequence ID" value="MFC7205357.1"/>
    <property type="molecule type" value="Genomic_DNA"/>
</dbReference>
<feature type="region of interest" description="Disordered" evidence="1">
    <location>
        <begin position="21"/>
        <end position="55"/>
    </location>
</feature>
<dbReference type="PROSITE" id="PS51257">
    <property type="entry name" value="PROKAR_LIPOPROTEIN"/>
    <property type="match status" value="1"/>
</dbReference>
<dbReference type="Gene3D" id="2.160.20.10">
    <property type="entry name" value="Single-stranded right-handed beta-helix, Pectin lyase-like"/>
    <property type="match status" value="1"/>
</dbReference>
<organism evidence="2 3">
    <name type="scientific">Haloferax namakaokahaiae</name>
    <dbReference type="NCBI Taxonomy" id="1748331"/>
    <lineage>
        <taxon>Archaea</taxon>
        <taxon>Methanobacteriati</taxon>
        <taxon>Methanobacteriota</taxon>
        <taxon>Stenosarchaea group</taxon>
        <taxon>Halobacteria</taxon>
        <taxon>Halobacteriales</taxon>
        <taxon>Haloferacaceae</taxon>
        <taxon>Haloferax</taxon>
    </lineage>
</organism>
<dbReference type="InterPro" id="IPR006626">
    <property type="entry name" value="PbH1"/>
</dbReference>
<name>A0ABD5ZJQ0_9EURY</name>
<comment type="caution">
    <text evidence="2">The sequence shown here is derived from an EMBL/GenBank/DDBJ whole genome shotgun (WGS) entry which is preliminary data.</text>
</comment>
<dbReference type="SUPFAM" id="SSF51126">
    <property type="entry name" value="Pectin lyase-like"/>
    <property type="match status" value="2"/>
</dbReference>
<reference evidence="2 3" key="1">
    <citation type="journal article" date="2019" name="Int. J. Syst. Evol. Microbiol.">
        <title>The Global Catalogue of Microorganisms (GCM) 10K type strain sequencing project: providing services to taxonomists for standard genome sequencing and annotation.</title>
        <authorList>
            <consortium name="The Broad Institute Genomics Platform"/>
            <consortium name="The Broad Institute Genome Sequencing Center for Infectious Disease"/>
            <person name="Wu L."/>
            <person name="Ma J."/>
        </authorList>
    </citation>
    <scope>NUCLEOTIDE SEQUENCE [LARGE SCALE GENOMIC DNA]</scope>
    <source>
        <strain evidence="2 3">DSM 29988</strain>
    </source>
</reference>
<protein>
    <recommendedName>
        <fullName evidence="4">Right handed beta helix domain-containing protein</fullName>
    </recommendedName>
</protein>
<dbReference type="SMART" id="SM00710">
    <property type="entry name" value="PbH1"/>
    <property type="match status" value="3"/>
</dbReference>
<dbReference type="InterPro" id="IPR012334">
    <property type="entry name" value="Pectin_lyas_fold"/>
</dbReference>
<dbReference type="RefSeq" id="WP_390225975.1">
    <property type="nucleotide sequence ID" value="NZ_JBHTAA010000015.1"/>
</dbReference>
<dbReference type="InterPro" id="IPR011050">
    <property type="entry name" value="Pectin_lyase_fold/virulence"/>
</dbReference>
<gene>
    <name evidence="2" type="ORF">ACFQJC_17745</name>
</gene>
<accession>A0ABD5ZJQ0</accession>
<proteinExistence type="predicted"/>